<dbReference type="RefSeq" id="WP_377125257.1">
    <property type="nucleotide sequence ID" value="NZ_JBHRSD010000023.1"/>
</dbReference>
<protein>
    <submittedName>
        <fullName evidence="2">Uncharacterized protein</fullName>
    </submittedName>
</protein>
<name>A0ABV7CM69_9GAMM</name>
<keyword evidence="1" id="KW-0472">Membrane</keyword>
<feature type="transmembrane region" description="Helical" evidence="1">
    <location>
        <begin position="43"/>
        <end position="73"/>
    </location>
</feature>
<keyword evidence="3" id="KW-1185">Reference proteome</keyword>
<dbReference type="Proteomes" id="UP001595453">
    <property type="component" value="Unassembled WGS sequence"/>
</dbReference>
<proteinExistence type="predicted"/>
<feature type="transmembrane region" description="Helical" evidence="1">
    <location>
        <begin position="80"/>
        <end position="100"/>
    </location>
</feature>
<evidence type="ECO:0000313" key="2">
    <source>
        <dbReference type="EMBL" id="MFC3033593.1"/>
    </source>
</evidence>
<evidence type="ECO:0000313" key="3">
    <source>
        <dbReference type="Proteomes" id="UP001595453"/>
    </source>
</evidence>
<dbReference type="EMBL" id="JBHRSD010000023">
    <property type="protein sequence ID" value="MFC3033593.1"/>
    <property type="molecule type" value="Genomic_DNA"/>
</dbReference>
<evidence type="ECO:0000256" key="1">
    <source>
        <dbReference type="SAM" id="Phobius"/>
    </source>
</evidence>
<gene>
    <name evidence="2" type="ORF">ACFOEE_13780</name>
</gene>
<keyword evidence="1" id="KW-0812">Transmembrane</keyword>
<comment type="caution">
    <text evidence="2">The sequence shown here is derived from an EMBL/GenBank/DDBJ whole genome shotgun (WGS) entry which is preliminary data.</text>
</comment>
<keyword evidence="1" id="KW-1133">Transmembrane helix</keyword>
<sequence>MKTISAIFIIFLLFLVLPLMQSPIVWFSVGDWLSDISWVGLELLGVVAVVGVVLALLAFISVGVIGTVLLAILAAILFMLFNSLVIALPLLLILIVYWLVSDSKSAST</sequence>
<organism evidence="2 3">
    <name type="scientific">Pseudoalteromonas fenneropenaei</name>
    <dbReference type="NCBI Taxonomy" id="1737459"/>
    <lineage>
        <taxon>Bacteria</taxon>
        <taxon>Pseudomonadati</taxon>
        <taxon>Pseudomonadota</taxon>
        <taxon>Gammaproteobacteria</taxon>
        <taxon>Alteromonadales</taxon>
        <taxon>Pseudoalteromonadaceae</taxon>
        <taxon>Pseudoalteromonas</taxon>
    </lineage>
</organism>
<accession>A0ABV7CM69</accession>
<reference evidence="3" key="1">
    <citation type="journal article" date="2019" name="Int. J. Syst. Evol. Microbiol.">
        <title>The Global Catalogue of Microorganisms (GCM) 10K type strain sequencing project: providing services to taxonomists for standard genome sequencing and annotation.</title>
        <authorList>
            <consortium name="The Broad Institute Genomics Platform"/>
            <consortium name="The Broad Institute Genome Sequencing Center for Infectious Disease"/>
            <person name="Wu L."/>
            <person name="Ma J."/>
        </authorList>
    </citation>
    <scope>NUCLEOTIDE SEQUENCE [LARGE SCALE GENOMIC DNA]</scope>
    <source>
        <strain evidence="3">KCTC 42730</strain>
    </source>
</reference>